<keyword evidence="2" id="KW-1185">Reference proteome</keyword>
<dbReference type="GO" id="GO:0006629">
    <property type="term" value="P:lipid metabolic process"/>
    <property type="evidence" value="ECO:0007669"/>
    <property type="project" value="InterPro"/>
</dbReference>
<dbReference type="GO" id="GO:0008081">
    <property type="term" value="F:phosphoric diester hydrolase activity"/>
    <property type="evidence" value="ECO:0007669"/>
    <property type="project" value="InterPro"/>
</dbReference>
<dbReference type="InterPro" id="IPR017946">
    <property type="entry name" value="PLC-like_Pdiesterase_TIM-brl"/>
</dbReference>
<evidence type="ECO:0000313" key="2">
    <source>
        <dbReference type="Proteomes" id="UP000257559"/>
    </source>
</evidence>
<evidence type="ECO:0000313" key="1">
    <source>
        <dbReference type="EMBL" id="SYV96786.1"/>
    </source>
</evidence>
<name>A0A3B0Q1E7_9BACT</name>
<organism evidence="1 2">
    <name type="scientific">Mycoplasmopsis edwardii</name>
    <dbReference type="NCBI Taxonomy" id="53558"/>
    <lineage>
        <taxon>Bacteria</taxon>
        <taxon>Bacillati</taxon>
        <taxon>Mycoplasmatota</taxon>
        <taxon>Mycoplasmoidales</taxon>
        <taxon>Metamycoplasmataceae</taxon>
        <taxon>Mycoplasmopsis</taxon>
    </lineage>
</organism>
<sequence length="77" mass="8709">MRRGGALYDDIITRTYSLQDQYQQRNTKTKARLVHEHMERSNSAPIRDKQLFVNFTSISSAGALGSDPSGFAGDMNW</sequence>
<accession>A0A3B0Q1E7</accession>
<dbReference type="Gene3D" id="3.20.20.190">
    <property type="entry name" value="Phosphatidylinositol (PI) phosphodiesterase"/>
    <property type="match status" value="1"/>
</dbReference>
<proteinExistence type="predicted"/>
<dbReference type="EMBL" id="LS991951">
    <property type="protein sequence ID" value="SYV96786.1"/>
    <property type="molecule type" value="Genomic_DNA"/>
</dbReference>
<dbReference type="Proteomes" id="UP000257559">
    <property type="component" value="Chromosome"/>
</dbReference>
<reference evidence="2" key="1">
    <citation type="submission" date="2018-06" db="EMBL/GenBank/DDBJ databases">
        <authorList>
            <consortium name="Pathogen Informatics"/>
        </authorList>
    </citation>
    <scope>NUCLEOTIDE SEQUENCE [LARGE SCALE GENOMIC DNA]</scope>
    <source>
        <strain evidence="2">NCTC10132</strain>
    </source>
</reference>
<feature type="non-terminal residue" evidence="1">
    <location>
        <position position="77"/>
    </location>
</feature>
<gene>
    <name evidence="1" type="ORF">NCTC10132_00120</name>
</gene>
<dbReference type="KEGG" id="medw:NCTC10132_00120"/>
<protein>
    <submittedName>
        <fullName evidence="1">Uncharacterized protein</fullName>
    </submittedName>
</protein>
<dbReference type="AlphaFoldDB" id="A0A3B0Q1E7"/>